<evidence type="ECO:0000313" key="2">
    <source>
        <dbReference type="Proteomes" id="UP000003773"/>
    </source>
</evidence>
<accession>A7A4A4</accession>
<dbReference type="EMBL" id="AAXD02000018">
    <property type="protein sequence ID" value="EDN83737.1"/>
    <property type="molecule type" value="Genomic_DNA"/>
</dbReference>
<proteinExistence type="predicted"/>
<dbReference type="Proteomes" id="UP000003773">
    <property type="component" value="Unassembled WGS sequence"/>
</dbReference>
<reference evidence="1 2" key="1">
    <citation type="submission" date="2007-04" db="EMBL/GenBank/DDBJ databases">
        <authorList>
            <person name="Fulton L."/>
            <person name="Clifton S."/>
            <person name="Fulton B."/>
            <person name="Xu J."/>
            <person name="Minx P."/>
            <person name="Pepin K.H."/>
            <person name="Johnson M."/>
            <person name="Thiruvilangam P."/>
            <person name="Bhonagiri V."/>
            <person name="Nash W.E."/>
            <person name="Mardis E.R."/>
            <person name="Wilson R.K."/>
        </authorList>
    </citation>
    <scope>NUCLEOTIDE SEQUENCE [LARGE SCALE GENOMIC DNA]</scope>
    <source>
        <strain evidence="1 2">L2-32</strain>
    </source>
</reference>
<protein>
    <submittedName>
        <fullName evidence="1">Uncharacterized protein</fullName>
    </submittedName>
</protein>
<dbReference type="AlphaFoldDB" id="A7A4A4"/>
<evidence type="ECO:0000313" key="1">
    <source>
        <dbReference type="EMBL" id="EDN83737.1"/>
    </source>
</evidence>
<sequence length="43" mass="4452">MDGKSVDETMWVFEMGGIGSLGANYLISGDVSSGFLLLGGKLV</sequence>
<name>A7A4A4_BIFAD</name>
<reference evidence="1 2" key="2">
    <citation type="submission" date="2007-05" db="EMBL/GenBank/DDBJ databases">
        <title>Draft genome sequence of Bifidobacterium adolescentis (L2-32).</title>
        <authorList>
            <person name="Sudarsanam P."/>
            <person name="Ley R."/>
            <person name="Guruge J."/>
            <person name="Turnbaugh P.J."/>
            <person name="Mahowald M."/>
            <person name="Liep D."/>
            <person name="Gordon J."/>
        </authorList>
    </citation>
    <scope>NUCLEOTIDE SEQUENCE [LARGE SCALE GENOMIC DNA]</scope>
    <source>
        <strain evidence="1 2">L2-32</strain>
    </source>
</reference>
<organism evidence="1 2">
    <name type="scientific">Bifidobacterium adolescentis L2-32</name>
    <dbReference type="NCBI Taxonomy" id="411481"/>
    <lineage>
        <taxon>Bacteria</taxon>
        <taxon>Bacillati</taxon>
        <taxon>Actinomycetota</taxon>
        <taxon>Actinomycetes</taxon>
        <taxon>Bifidobacteriales</taxon>
        <taxon>Bifidobacteriaceae</taxon>
        <taxon>Bifidobacterium</taxon>
    </lineage>
</organism>
<dbReference type="HOGENOM" id="CLU_3230241_0_0_11"/>
<gene>
    <name evidence="1" type="ORF">BIFADO_00661</name>
</gene>
<comment type="caution">
    <text evidence="1">The sequence shown here is derived from an EMBL/GenBank/DDBJ whole genome shotgun (WGS) entry which is preliminary data.</text>
</comment>